<feature type="transmembrane region" description="Helical" evidence="12">
    <location>
        <begin position="1150"/>
        <end position="1183"/>
    </location>
</feature>
<feature type="transmembrane region" description="Helical" evidence="12">
    <location>
        <begin position="907"/>
        <end position="927"/>
    </location>
</feature>
<evidence type="ECO:0008006" key="15">
    <source>
        <dbReference type="Google" id="ProtNLM"/>
    </source>
</evidence>
<feature type="transmembrane region" description="Helical" evidence="12">
    <location>
        <begin position="1093"/>
        <end position="1114"/>
    </location>
</feature>
<reference evidence="14" key="1">
    <citation type="journal article" date="2021" name="Microbiol. Resour. Announc.">
        <title>LGAAP: Leishmaniinae Genome Assembly and Annotation Pipeline.</title>
        <authorList>
            <person name="Almutairi H."/>
            <person name="Urbaniak M.D."/>
            <person name="Bates M.D."/>
            <person name="Jariyapan N."/>
            <person name="Kwakye-Nuako G."/>
            <person name="Thomaz-Soccol V."/>
            <person name="Al-Salem W.S."/>
            <person name="Dillon R.J."/>
            <person name="Bates P.A."/>
            <person name="Gatherer D."/>
        </authorList>
    </citation>
    <scope>NUCLEOTIDE SEQUENCE [LARGE SCALE GENOMIC DNA]</scope>
</reference>
<dbReference type="RefSeq" id="XP_067062158.1">
    <property type="nucleotide sequence ID" value="XM_067206221.1"/>
</dbReference>
<comment type="similarity">
    <text evidence="2">Belongs to the diacylglycerol acyltransferase family.</text>
</comment>
<dbReference type="GO" id="GO:0005789">
    <property type="term" value="C:endoplasmic reticulum membrane"/>
    <property type="evidence" value="ECO:0007669"/>
    <property type="project" value="UniProtKB-SubCell"/>
</dbReference>
<feature type="transmembrane region" description="Helical" evidence="12">
    <location>
        <begin position="710"/>
        <end position="734"/>
    </location>
</feature>
<keyword evidence="14" id="KW-1185">Reference proteome</keyword>
<evidence type="ECO:0000256" key="1">
    <source>
        <dbReference type="ARBA" id="ARBA00004477"/>
    </source>
</evidence>
<dbReference type="EMBL" id="JAFHLR010000027">
    <property type="protein sequence ID" value="KAG5475650.1"/>
    <property type="molecule type" value="Genomic_DNA"/>
</dbReference>
<dbReference type="PANTHER" id="PTHR12317:SF34">
    <property type="entry name" value="ACYLTRANSFERASE"/>
    <property type="match status" value="1"/>
</dbReference>
<organism evidence="13 14">
    <name type="scientific">Leishmania orientalis</name>
    <dbReference type="NCBI Taxonomy" id="2249476"/>
    <lineage>
        <taxon>Eukaryota</taxon>
        <taxon>Discoba</taxon>
        <taxon>Euglenozoa</taxon>
        <taxon>Kinetoplastea</taxon>
        <taxon>Metakinetoplastina</taxon>
        <taxon>Trypanosomatida</taxon>
        <taxon>Trypanosomatidae</taxon>
        <taxon>Leishmaniinae</taxon>
        <taxon>Leishmania</taxon>
    </lineage>
</organism>
<dbReference type="Pfam" id="PF03982">
    <property type="entry name" value="DAGAT"/>
    <property type="match status" value="1"/>
</dbReference>
<dbReference type="KEGG" id="loi:92360155"/>
<keyword evidence="10" id="KW-0012">Acyltransferase</keyword>
<keyword evidence="9 12" id="KW-0472">Membrane</keyword>
<feature type="transmembrane region" description="Helical" evidence="12">
    <location>
        <begin position="186"/>
        <end position="209"/>
    </location>
</feature>
<evidence type="ECO:0000256" key="3">
    <source>
        <dbReference type="ARBA" id="ARBA00022516"/>
    </source>
</evidence>
<feature type="transmembrane region" description="Helical" evidence="12">
    <location>
        <begin position="289"/>
        <end position="308"/>
    </location>
</feature>
<feature type="transmembrane region" description="Helical" evidence="12">
    <location>
        <begin position="518"/>
        <end position="539"/>
    </location>
</feature>
<name>A0A836H140_9TRYP</name>
<feature type="transmembrane region" description="Helical" evidence="12">
    <location>
        <begin position="221"/>
        <end position="240"/>
    </location>
</feature>
<feature type="compositionally biased region" description="Acidic residues" evidence="11">
    <location>
        <begin position="877"/>
        <end position="888"/>
    </location>
</feature>
<keyword evidence="5 12" id="KW-0812">Transmembrane</keyword>
<feature type="transmembrane region" description="Helical" evidence="12">
    <location>
        <begin position="389"/>
        <end position="407"/>
    </location>
</feature>
<evidence type="ECO:0000313" key="13">
    <source>
        <dbReference type="EMBL" id="KAG5475650.1"/>
    </source>
</evidence>
<dbReference type="Proteomes" id="UP000674143">
    <property type="component" value="Unassembled WGS sequence"/>
</dbReference>
<dbReference type="GeneID" id="92360155"/>
<evidence type="ECO:0000256" key="10">
    <source>
        <dbReference type="ARBA" id="ARBA00023315"/>
    </source>
</evidence>
<feature type="transmembrane region" description="Helical" evidence="12">
    <location>
        <begin position="356"/>
        <end position="377"/>
    </location>
</feature>
<feature type="transmembrane region" description="Helical" evidence="12">
    <location>
        <begin position="754"/>
        <end position="776"/>
    </location>
</feature>
<feature type="region of interest" description="Disordered" evidence="11">
    <location>
        <begin position="851"/>
        <end position="888"/>
    </location>
</feature>
<comment type="subcellular location">
    <subcellularLocation>
        <location evidence="1">Endoplasmic reticulum membrane</location>
        <topology evidence="1">Multi-pass membrane protein</topology>
    </subcellularLocation>
</comment>
<feature type="transmembrane region" description="Helical" evidence="12">
    <location>
        <begin position="640"/>
        <end position="664"/>
    </location>
</feature>
<feature type="transmembrane region" description="Helical" evidence="12">
    <location>
        <begin position="314"/>
        <end position="335"/>
    </location>
</feature>
<feature type="transmembrane region" description="Helical" evidence="12">
    <location>
        <begin position="428"/>
        <end position="452"/>
    </location>
</feature>
<feature type="compositionally biased region" description="Basic and acidic residues" evidence="11">
    <location>
        <begin position="867"/>
        <end position="876"/>
    </location>
</feature>
<evidence type="ECO:0000256" key="4">
    <source>
        <dbReference type="ARBA" id="ARBA00022679"/>
    </source>
</evidence>
<evidence type="ECO:0000256" key="7">
    <source>
        <dbReference type="ARBA" id="ARBA00022989"/>
    </source>
</evidence>
<keyword evidence="8" id="KW-0443">Lipid metabolism</keyword>
<feature type="transmembrane region" description="Helical" evidence="12">
    <location>
        <begin position="1233"/>
        <end position="1254"/>
    </location>
</feature>
<feature type="transmembrane region" description="Helical" evidence="12">
    <location>
        <begin position="978"/>
        <end position="1001"/>
    </location>
</feature>
<evidence type="ECO:0000313" key="14">
    <source>
        <dbReference type="Proteomes" id="UP000674143"/>
    </source>
</evidence>
<feature type="compositionally biased region" description="Polar residues" evidence="11">
    <location>
        <begin position="1"/>
        <end position="11"/>
    </location>
</feature>
<keyword evidence="7 12" id="KW-1133">Transmembrane helix</keyword>
<gene>
    <name evidence="13" type="ORF">LSCM4_04232</name>
</gene>
<feature type="transmembrane region" description="Helical" evidence="12">
    <location>
        <begin position="933"/>
        <end position="958"/>
    </location>
</feature>
<dbReference type="InterPro" id="IPR007130">
    <property type="entry name" value="DAGAT"/>
</dbReference>
<evidence type="ECO:0000256" key="8">
    <source>
        <dbReference type="ARBA" id="ARBA00023098"/>
    </source>
</evidence>
<accession>A0A836H140</accession>
<dbReference type="SMR" id="A0A836H140"/>
<feature type="region of interest" description="Disordered" evidence="11">
    <location>
        <begin position="1"/>
        <end position="39"/>
    </location>
</feature>
<feature type="transmembrane region" description="Helical" evidence="12">
    <location>
        <begin position="1195"/>
        <end position="1221"/>
    </location>
</feature>
<feature type="transmembrane region" description="Helical" evidence="12">
    <location>
        <begin position="670"/>
        <end position="689"/>
    </location>
</feature>
<sequence length="1622" mass="177176">MPPKSSASTKSGSREASGKTTMKPSHLKTGATDCSQPVTPNVALVSPSLANRSTRGMGGCFVHTRHGSTVLESKAQMSRSSDAASTCHHHFDNGLGGEPAAPFEMLHFSTVSLLTVWVVDCAVGLFSLVLSDVYVNQYPEFPLMFFLALGSHLNLLAGVFVYLLGREKYGPKVYRFYQPFAGGVQFVMLQCFGVVCVASSLLLTAAYWLLFEPAAKHTHGFMSTMGVLGLLGNILILLSLRSFRYYDCAKASEPVSTTVLPRTGAAFLANNGASALLWYLRRRPNAESALEVSLLTAQSALSVVAIHFPGLQEIIFSVNLAITLSCGTLSLFFIGHRRFLGFISFRLHMHRTFDTVLLWLSRFLYVAAVLANVLLLMNSGAGTVNPSSVLAVQGLSVVSCVALLMFVRTMRYEATERTPNVPSSVFELGGVVTVAAAFLLACLNVSIFFYAQNYPDGLDETVEGTNWTYQEVLMLVSQLAQLVSLLPTPMAYVSGVVMHDDHFRILSNNRPAETLPVLLLQALSYLLYVAAIVSFTLFLSSSDPVIALLEAVLSTLSVFCMTCAVRLCSSIMLQGRTFLAASVGAAVQTSPLPVNGNDAVKAALTLPAVPPADAASSPGIGDQIAEDAAYTAYIMNGEMIISYLLCLTNVVLRLLVDISLHHVWGNVELPHVRLIIIANICFIACVPLAHYSGKDKGVQVFHPFSGSGSFVALQVLGWMIYAMFVIIIIFGTILVSNPNRMPMEWHTLIQEGPVMYTLFGVLEFIPVVLITFSIVIEARYTMATALQQRLAKESFLELRRFMREEVAHKSDEQKAVAQLAFRTLMTAALHSFDIPCTDSLLSIYNEPAAERRTEKNARAPSQVGSGSDHEGSTGKGDEDDDSSDSSDWTFSDEDLTIRRQRQDGVRLIITLLCCASAAFFVIAAFMAKVVILSLAFAVTAMIICTISCVGVHAGYGAILHRHPGSYAAFMPFRGGSPFVIRQLAGWCCYAGALLVTLITSIESVEVSATAMVIAALLSVASQVFIFTSVPLFSHRRGEATILEVNGEGIVALLTFSSAIAFGRVYTPIVAFFGRDTQHYLQYDDGSSASRRTRVPFVLAVMSLSMSVPCTLIAFSRTKRQWERVMHTGVASEATSNEGQSSHGRRRQRPLLVTGISNLMEVFVILFATVTPLSIGFLVYYFFTQYTPRLVQVIEAYLPVCFALTALTLALSVVPYVVNVGVPRFVVTVRVTAVTWALYCLPLIAGSVLFLPSLLVPRHSTLFLACGAIVMCTGGNFKQVRLVMRLSVYAMIGYLTYQRYVLHVGAGLSRVTVRALGVHTLDCALLGVWLWYIPLYAGKPSHTGLQRSMRFTEFARNYLFSDAVKYFDFRVIVDDPTVQMRDDTSQYLFSFHPHGVFPGTALFASLTAEWARKIGVNAKSYVSTHVASVVFNLPLLRDFNLRLGALSVSRRSVEASLTRGNSVLIVTGGQAEMLRTEVSAGRMILITQHTGFVRLAIASRVPLVPLLCFGENNVLGLLQFPRMQRLSLKLLGFPVPVIPFGRFGLPVPFRTPLTLVVGAPLAIPTGADENNPDDVRRVSEAYFQSLRELFYRRRAEAGYAGMELVLVNEKEEALKCTQAREAA</sequence>
<feature type="transmembrane region" description="Helical" evidence="12">
    <location>
        <begin position="1049"/>
        <end position="1073"/>
    </location>
</feature>
<evidence type="ECO:0000256" key="9">
    <source>
        <dbReference type="ARBA" id="ARBA00023136"/>
    </source>
</evidence>
<protein>
    <recommendedName>
        <fullName evidence="15">Diacylglycerol acyltransferase</fullName>
    </recommendedName>
</protein>
<evidence type="ECO:0000256" key="5">
    <source>
        <dbReference type="ARBA" id="ARBA00022692"/>
    </source>
</evidence>
<dbReference type="PANTHER" id="PTHR12317">
    <property type="entry name" value="DIACYLGLYCEROL O-ACYLTRANSFERASE"/>
    <property type="match status" value="1"/>
</dbReference>
<reference evidence="14" key="2">
    <citation type="journal article" date="2021" name="Sci. Data">
        <title>Chromosome-scale genome sequencing, assembly and annotation of six genomes from subfamily Leishmaniinae.</title>
        <authorList>
            <person name="Almutairi H."/>
            <person name="Urbaniak M.D."/>
            <person name="Bates M.D."/>
            <person name="Jariyapan N."/>
            <person name="Kwakye-Nuako G."/>
            <person name="Thomaz Soccol V."/>
            <person name="Al-Salem W.S."/>
            <person name="Dillon R.J."/>
            <person name="Bates P.A."/>
            <person name="Gatherer D."/>
        </authorList>
    </citation>
    <scope>NUCLEOTIDE SEQUENCE [LARGE SCALE GENOMIC DNA]</scope>
</reference>
<feature type="transmembrane region" description="Helical" evidence="12">
    <location>
        <begin position="472"/>
        <end position="497"/>
    </location>
</feature>
<proteinExistence type="inferred from homology"/>
<keyword evidence="4" id="KW-0808">Transferase</keyword>
<dbReference type="GO" id="GO:0008374">
    <property type="term" value="F:O-acyltransferase activity"/>
    <property type="evidence" value="ECO:0007669"/>
    <property type="project" value="InterPro"/>
</dbReference>
<evidence type="ECO:0000256" key="6">
    <source>
        <dbReference type="ARBA" id="ARBA00022824"/>
    </source>
</evidence>
<evidence type="ECO:0000256" key="2">
    <source>
        <dbReference type="ARBA" id="ARBA00005420"/>
    </source>
</evidence>
<dbReference type="GO" id="GO:0006629">
    <property type="term" value="P:lipid metabolic process"/>
    <property type="evidence" value="ECO:0007669"/>
    <property type="project" value="UniProtKB-KW"/>
</dbReference>
<keyword evidence="6" id="KW-0256">Endoplasmic reticulum</keyword>
<feature type="transmembrane region" description="Helical" evidence="12">
    <location>
        <begin position="111"/>
        <end position="131"/>
    </location>
</feature>
<evidence type="ECO:0000256" key="11">
    <source>
        <dbReference type="SAM" id="MobiDB-lite"/>
    </source>
</evidence>
<dbReference type="CDD" id="cd07987">
    <property type="entry name" value="LPLAT_MGAT-like"/>
    <property type="match status" value="1"/>
</dbReference>
<feature type="transmembrane region" description="Helical" evidence="12">
    <location>
        <begin position="143"/>
        <end position="165"/>
    </location>
</feature>
<evidence type="ECO:0000256" key="12">
    <source>
        <dbReference type="SAM" id="Phobius"/>
    </source>
</evidence>
<feature type="transmembrane region" description="Helical" evidence="12">
    <location>
        <begin position="545"/>
        <end position="568"/>
    </location>
</feature>
<keyword evidence="3" id="KW-0444">Lipid biosynthesis</keyword>
<feature type="transmembrane region" description="Helical" evidence="12">
    <location>
        <begin position="1007"/>
        <end position="1029"/>
    </location>
</feature>
<comment type="caution">
    <text evidence="13">The sequence shown here is derived from an EMBL/GenBank/DDBJ whole genome shotgun (WGS) entry which is preliminary data.</text>
</comment>